<evidence type="ECO:0000256" key="11">
    <source>
        <dbReference type="SAM" id="Phobius"/>
    </source>
</evidence>
<accession>A0A5E4QC61</accession>
<comment type="similarity">
    <text evidence="2">Belongs to the otopetrin family.</text>
</comment>
<gene>
    <name evidence="12" type="ORF">LSINAPIS_LOCUS6703</name>
</gene>
<dbReference type="Proteomes" id="UP000324832">
    <property type="component" value="Unassembled WGS sequence"/>
</dbReference>
<evidence type="ECO:0000313" key="13">
    <source>
        <dbReference type="Proteomes" id="UP000324832"/>
    </source>
</evidence>
<feature type="transmembrane region" description="Helical" evidence="11">
    <location>
        <begin position="643"/>
        <end position="664"/>
    </location>
</feature>
<protein>
    <recommendedName>
        <fullName evidence="14">Otopetrin-2</fullName>
    </recommendedName>
</protein>
<dbReference type="EMBL" id="FZQP02002137">
    <property type="protein sequence ID" value="VVC94849.1"/>
    <property type="molecule type" value="Genomic_DNA"/>
</dbReference>
<feature type="transmembrane region" description="Helical" evidence="11">
    <location>
        <begin position="421"/>
        <end position="438"/>
    </location>
</feature>
<dbReference type="PANTHER" id="PTHR21522">
    <property type="entry name" value="PROTON CHANNEL OTOP"/>
    <property type="match status" value="1"/>
</dbReference>
<comment type="subcellular location">
    <subcellularLocation>
        <location evidence="1">Cell membrane</location>
        <topology evidence="1">Multi-pass membrane protein</topology>
    </subcellularLocation>
</comment>
<evidence type="ECO:0000256" key="8">
    <source>
        <dbReference type="ARBA" id="ARBA00023065"/>
    </source>
</evidence>
<dbReference type="GO" id="GO:0015252">
    <property type="term" value="F:proton channel activity"/>
    <property type="evidence" value="ECO:0007669"/>
    <property type="project" value="InterPro"/>
</dbReference>
<evidence type="ECO:0008006" key="14">
    <source>
        <dbReference type="Google" id="ProtNLM"/>
    </source>
</evidence>
<evidence type="ECO:0000256" key="5">
    <source>
        <dbReference type="ARBA" id="ARBA00022692"/>
    </source>
</evidence>
<evidence type="ECO:0000256" key="7">
    <source>
        <dbReference type="ARBA" id="ARBA00022989"/>
    </source>
</evidence>
<reference evidence="12 13" key="1">
    <citation type="submission" date="2017-07" db="EMBL/GenBank/DDBJ databases">
        <authorList>
            <person name="Talla V."/>
            <person name="Backstrom N."/>
        </authorList>
    </citation>
    <scope>NUCLEOTIDE SEQUENCE [LARGE SCALE GENOMIC DNA]</scope>
</reference>
<dbReference type="PANTHER" id="PTHR21522:SF61">
    <property type="entry name" value="PROTON CHANNEL OTOPLC"/>
    <property type="match status" value="1"/>
</dbReference>
<dbReference type="Pfam" id="PF03189">
    <property type="entry name" value="Otopetrin"/>
    <property type="match status" value="3"/>
</dbReference>
<keyword evidence="9 11" id="KW-0472">Membrane</keyword>
<evidence type="ECO:0000256" key="1">
    <source>
        <dbReference type="ARBA" id="ARBA00004651"/>
    </source>
</evidence>
<feature type="transmembrane region" description="Helical" evidence="11">
    <location>
        <begin position="348"/>
        <end position="372"/>
    </location>
</feature>
<keyword evidence="8" id="KW-0406">Ion transport</keyword>
<organism evidence="12 13">
    <name type="scientific">Leptidea sinapis</name>
    <dbReference type="NCBI Taxonomy" id="189913"/>
    <lineage>
        <taxon>Eukaryota</taxon>
        <taxon>Metazoa</taxon>
        <taxon>Ecdysozoa</taxon>
        <taxon>Arthropoda</taxon>
        <taxon>Hexapoda</taxon>
        <taxon>Insecta</taxon>
        <taxon>Pterygota</taxon>
        <taxon>Neoptera</taxon>
        <taxon>Endopterygota</taxon>
        <taxon>Lepidoptera</taxon>
        <taxon>Glossata</taxon>
        <taxon>Ditrysia</taxon>
        <taxon>Papilionoidea</taxon>
        <taxon>Pieridae</taxon>
        <taxon>Dismorphiinae</taxon>
        <taxon>Leptidea</taxon>
    </lineage>
</organism>
<feature type="transmembrane region" description="Helical" evidence="11">
    <location>
        <begin position="118"/>
        <end position="137"/>
    </location>
</feature>
<keyword evidence="5 11" id="KW-0812">Transmembrane</keyword>
<evidence type="ECO:0000256" key="3">
    <source>
        <dbReference type="ARBA" id="ARBA00022448"/>
    </source>
</evidence>
<evidence type="ECO:0000256" key="6">
    <source>
        <dbReference type="ARBA" id="ARBA00022781"/>
    </source>
</evidence>
<keyword evidence="6" id="KW-0375">Hydrogen ion transport</keyword>
<dbReference type="GO" id="GO:0005886">
    <property type="term" value="C:plasma membrane"/>
    <property type="evidence" value="ECO:0007669"/>
    <property type="project" value="UniProtKB-SubCell"/>
</dbReference>
<dbReference type="AlphaFoldDB" id="A0A5E4QC61"/>
<feature type="transmembrane region" description="Helical" evidence="11">
    <location>
        <begin position="609"/>
        <end position="631"/>
    </location>
</feature>
<feature type="transmembrane region" description="Helical" evidence="11">
    <location>
        <begin position="875"/>
        <end position="894"/>
    </location>
</feature>
<keyword evidence="13" id="KW-1185">Reference proteome</keyword>
<feature type="transmembrane region" description="Helical" evidence="11">
    <location>
        <begin position="563"/>
        <end position="588"/>
    </location>
</feature>
<feature type="transmembrane region" description="Helical" evidence="11">
    <location>
        <begin position="848"/>
        <end position="869"/>
    </location>
</feature>
<evidence type="ECO:0000313" key="12">
    <source>
        <dbReference type="EMBL" id="VVC94849.1"/>
    </source>
</evidence>
<keyword evidence="3" id="KW-0813">Transport</keyword>
<evidence type="ECO:0000256" key="2">
    <source>
        <dbReference type="ARBA" id="ARBA00006513"/>
    </source>
</evidence>
<feature type="transmembrane region" description="Helical" evidence="11">
    <location>
        <begin position="378"/>
        <end position="400"/>
    </location>
</feature>
<evidence type="ECO:0000256" key="9">
    <source>
        <dbReference type="ARBA" id="ARBA00023136"/>
    </source>
</evidence>
<feature type="transmembrane region" description="Helical" evidence="11">
    <location>
        <begin position="914"/>
        <end position="936"/>
    </location>
</feature>
<evidence type="ECO:0000256" key="10">
    <source>
        <dbReference type="ARBA" id="ARBA00023303"/>
    </source>
</evidence>
<dbReference type="InterPro" id="IPR004878">
    <property type="entry name" value="Otopetrin"/>
</dbReference>
<evidence type="ECO:0000256" key="4">
    <source>
        <dbReference type="ARBA" id="ARBA00022475"/>
    </source>
</evidence>
<sequence>MSPSKRSPLCDLNESVRPICTVTDMDPVQEENDNDRRPSAIIAAFRRPSQALALCAATQRRFLSELSPHSRTSVASAHETPPSSAEILGHDALSKALSALYAKLLVVLGLAFPVTEAFYLYLYLVSLLFVIFQYGNIMRQKAVKMIIQDHAFGIGSMVYSGLEFGEYFEMTDRCRSVLSALTPSLRMALTLAQMQFIFLTNKDIECGAYKFIQRFGFMHMIATNLCEWLYVLVAETKHEIHHLEHSMISYSSNIENDTSEIQCRRSNIMGTLLQNASPFLFPCTIEYSLICAVILYEMWKEDAIFQVNICELILYTLSFIACAVALTQMRALPYKRKCEAVLGLDTSLLILAQSGMFVYCMFSLIGCHHTLYHSKSSGLTGFFSEFLSLNQTILQSLFIIDAWWRRSSSSEHRRNKPGRQLVTFLLVANMAMWAINTLEKNRAEFRPAHLDFYGPWAWTIITHVSMPLAIFYRFHSTICLFEIWKNSFKNKPIYLNSNVIKITHSNFFPSSEVFFSEEHPPHSLPRLSIVLPQSISSSVEIPVPKRPQLSHGDESMTVVLSAFYAKLLIVFTMYLYVISMIFLTYTFYHLRVAKYGKADNKRRIRYGSFYLHMGVAGFSVGSIIYSCLQFGEYFDLSGDCQLIIVALKPALRILFMVAQTVFIFSYTDILDPMRGVVLDRFGLMHLIATNVCEWINVVIQETRDDIVAVAYDRPGLLRYTNMTGPSKVVINGEMLNDTSVEQLFSDSNQSFIDGNITVKIEAWSCNVSDMITPLIRSMNPYLRPCGVEYSLLCSIIIAVIWNDICTVPGLKSTKSSSVDSPKEEKQCCGRVKSNSHFSVDCGNANKGLFMGVAVLAGTIVSLMLFNGLFQKENHINVWETILFVLMTVCSGACLHRMRLLSLRRMSTAMPLEHALLLITQCGVYLYYLFQIIGAGFTLHRYPEGRRATRFQATVCFYEIWKNSYKRRKELADEEDIELKNHSAYVIFYFSI</sequence>
<keyword evidence="10" id="KW-0407">Ion channel</keyword>
<name>A0A5E4QC61_9NEOP</name>
<keyword evidence="4" id="KW-1003">Cell membrane</keyword>
<feature type="transmembrane region" description="Helical" evidence="11">
    <location>
        <begin position="305"/>
        <end position="327"/>
    </location>
</feature>
<proteinExistence type="inferred from homology"/>
<feature type="transmembrane region" description="Helical" evidence="11">
    <location>
        <begin position="279"/>
        <end position="299"/>
    </location>
</feature>
<keyword evidence="7 11" id="KW-1133">Transmembrane helix</keyword>